<evidence type="ECO:0000313" key="9">
    <source>
        <dbReference type="Proteomes" id="UP001335183"/>
    </source>
</evidence>
<dbReference type="HAMAP" id="MF_01161">
    <property type="entry name" value="tRNA_Ile_lys_synt"/>
    <property type="match status" value="1"/>
</dbReference>
<dbReference type="CDD" id="cd01992">
    <property type="entry name" value="TilS_N"/>
    <property type="match status" value="1"/>
</dbReference>
<evidence type="ECO:0000256" key="1">
    <source>
        <dbReference type="ARBA" id="ARBA00022598"/>
    </source>
</evidence>
<keyword evidence="4 6" id="KW-0067">ATP-binding</keyword>
<name>A0ABZ2D6H2_9SPHN</name>
<keyword evidence="2 6" id="KW-0819">tRNA processing</keyword>
<comment type="catalytic activity">
    <reaction evidence="5 6">
        <text>cytidine(34) in tRNA(Ile2) + L-lysine + ATP = lysidine(34) in tRNA(Ile2) + AMP + diphosphate + H(+)</text>
        <dbReference type="Rhea" id="RHEA:43744"/>
        <dbReference type="Rhea" id="RHEA-COMP:10625"/>
        <dbReference type="Rhea" id="RHEA-COMP:10670"/>
        <dbReference type="ChEBI" id="CHEBI:15378"/>
        <dbReference type="ChEBI" id="CHEBI:30616"/>
        <dbReference type="ChEBI" id="CHEBI:32551"/>
        <dbReference type="ChEBI" id="CHEBI:33019"/>
        <dbReference type="ChEBI" id="CHEBI:82748"/>
        <dbReference type="ChEBI" id="CHEBI:83665"/>
        <dbReference type="ChEBI" id="CHEBI:456215"/>
        <dbReference type="EC" id="6.3.4.19"/>
    </reaction>
</comment>
<dbReference type="Proteomes" id="UP001335183">
    <property type="component" value="Chromosome"/>
</dbReference>
<proteinExistence type="inferred from homology"/>
<dbReference type="SUPFAM" id="SSF52402">
    <property type="entry name" value="Adenine nucleotide alpha hydrolases-like"/>
    <property type="match status" value="1"/>
</dbReference>
<comment type="function">
    <text evidence="6">Ligates lysine onto the cytidine present at position 34 of the AUA codon-specific tRNA(Ile) that contains the anticodon CAU, in an ATP-dependent manner. Cytidine is converted to lysidine, thus changing the amino acid specificity of the tRNA from methionine to isoleucine.</text>
</comment>
<dbReference type="EC" id="6.3.4.19" evidence="6"/>
<dbReference type="Gene3D" id="3.40.50.620">
    <property type="entry name" value="HUPs"/>
    <property type="match status" value="1"/>
</dbReference>
<dbReference type="NCBIfam" id="TIGR02432">
    <property type="entry name" value="lysidine_TilS_N"/>
    <property type="match status" value="1"/>
</dbReference>
<dbReference type="EMBL" id="CP144918">
    <property type="protein sequence ID" value="WWA48670.1"/>
    <property type="molecule type" value="Genomic_DNA"/>
</dbReference>
<evidence type="ECO:0000256" key="2">
    <source>
        <dbReference type="ARBA" id="ARBA00022694"/>
    </source>
</evidence>
<protein>
    <recommendedName>
        <fullName evidence="6">tRNA(Ile)-lysidine synthase</fullName>
        <ecNumber evidence="6">6.3.4.19</ecNumber>
    </recommendedName>
    <alternativeName>
        <fullName evidence="6">tRNA(Ile)-2-lysyl-cytidine synthase</fullName>
    </alternativeName>
    <alternativeName>
        <fullName evidence="6">tRNA(Ile)-lysidine synthetase</fullName>
    </alternativeName>
</protein>
<keyword evidence="9" id="KW-1185">Reference proteome</keyword>
<evidence type="ECO:0000256" key="4">
    <source>
        <dbReference type="ARBA" id="ARBA00022840"/>
    </source>
</evidence>
<dbReference type="Pfam" id="PF01171">
    <property type="entry name" value="ATP_bind_3"/>
    <property type="match status" value="1"/>
</dbReference>
<dbReference type="InterPro" id="IPR011063">
    <property type="entry name" value="TilS/TtcA_N"/>
</dbReference>
<comment type="subcellular location">
    <subcellularLocation>
        <location evidence="6">Cytoplasm</location>
    </subcellularLocation>
</comment>
<evidence type="ECO:0000256" key="6">
    <source>
        <dbReference type="HAMAP-Rule" id="MF_01161"/>
    </source>
</evidence>
<dbReference type="InterPro" id="IPR014729">
    <property type="entry name" value="Rossmann-like_a/b/a_fold"/>
</dbReference>
<dbReference type="InterPro" id="IPR012795">
    <property type="entry name" value="tRNA_Ile_lys_synt_N"/>
</dbReference>
<evidence type="ECO:0000259" key="7">
    <source>
        <dbReference type="Pfam" id="PF01171"/>
    </source>
</evidence>
<comment type="similarity">
    <text evidence="6">Belongs to the tRNA(Ile)-lysidine synthase family.</text>
</comment>
<reference evidence="8 9" key="1">
    <citation type="submission" date="2024-02" db="EMBL/GenBank/DDBJ databases">
        <title>The whole genome sequence of five bacterial samples isolated from Abu Dhabi Sabkha-shore region.</title>
        <authorList>
            <person name="Sudalaimuthuasari N."/>
            <person name="Sarfraz B."/>
            <person name="Tuyisabe J.D."/>
            <person name="Mugisha Ntwali L.D.M."/>
            <person name="Ali A.I.A.A."/>
            <person name="Almansoori S.Z.A."/>
            <person name="Alajami H.S.A."/>
            <person name="Almeqbaali A.A.S."/>
            <person name="Kundu B."/>
            <person name="Saeed E.E."/>
            <person name="Sukumarinath V."/>
            <person name="Mishra A.K."/>
            <person name="Hazzouri K.M."/>
            <person name="Almaskari R."/>
            <person name="Sharma A.K."/>
            <person name="Amiri K.M.A."/>
        </authorList>
    </citation>
    <scope>NUCLEOTIDE SEQUENCE [LARGE SCALE GENOMIC DNA]</scope>
    <source>
        <strain evidence="9">kcgeb_sd</strain>
    </source>
</reference>
<comment type="domain">
    <text evidence="6">The N-terminal region contains the highly conserved SGGXDS motif, predicted to be a P-loop motif involved in ATP binding.</text>
</comment>
<evidence type="ECO:0000313" key="8">
    <source>
        <dbReference type="EMBL" id="WWA48670.1"/>
    </source>
</evidence>
<gene>
    <name evidence="6 8" type="primary">tilS</name>
    <name evidence="8" type="ORF">V5F89_09355</name>
</gene>
<keyword evidence="6" id="KW-0963">Cytoplasm</keyword>
<dbReference type="InterPro" id="IPR012094">
    <property type="entry name" value="tRNA_Ile_lys_synt"/>
</dbReference>
<evidence type="ECO:0000256" key="5">
    <source>
        <dbReference type="ARBA" id="ARBA00048539"/>
    </source>
</evidence>
<dbReference type="PANTHER" id="PTHR43033">
    <property type="entry name" value="TRNA(ILE)-LYSIDINE SYNTHASE-RELATED"/>
    <property type="match status" value="1"/>
</dbReference>
<organism evidence="8 9">
    <name type="scientific">Pelagerythrobacter marensis</name>
    <dbReference type="NCBI Taxonomy" id="543877"/>
    <lineage>
        <taxon>Bacteria</taxon>
        <taxon>Pseudomonadati</taxon>
        <taxon>Pseudomonadota</taxon>
        <taxon>Alphaproteobacteria</taxon>
        <taxon>Sphingomonadales</taxon>
        <taxon>Erythrobacteraceae</taxon>
        <taxon>Pelagerythrobacter</taxon>
    </lineage>
</organism>
<evidence type="ECO:0000256" key="3">
    <source>
        <dbReference type="ARBA" id="ARBA00022741"/>
    </source>
</evidence>
<keyword evidence="3 6" id="KW-0547">Nucleotide-binding</keyword>
<feature type="binding site" evidence="6">
    <location>
        <begin position="6"/>
        <end position="11"/>
    </location>
    <ligand>
        <name>ATP</name>
        <dbReference type="ChEBI" id="CHEBI:30616"/>
    </ligand>
</feature>
<dbReference type="PANTHER" id="PTHR43033:SF5">
    <property type="entry name" value="TRNA(ILE)-LYSIDINE SYNTHETASE"/>
    <property type="match status" value="1"/>
</dbReference>
<sequence length="291" mass="30980">MGVAVSGGPDSLALLLLAHRALPGRVEAATVDHGLRPESAAEAAMVADVCRELGVRHATLPVSLDRGNVQGQARAARYSALTGWLGERSLDALATAHHADDQAETLLMRLNRGSGLPGLAGIRSATLLPDRTHFVVRPLLEWRRAELAALVEAAGLEAADDPSNRDPAYDRARIRQAIEEADWLDPVAIATSARLLAEAEEAIEAMLAHEFQVAVATEDGCVRYRPGGPRLIRHLAVERIFGMFAKHPRGSRIAALVSALEGGGKGNLAGILARAEGDCWIFSEEPARRSG</sequence>
<accession>A0ABZ2D6H2</accession>
<keyword evidence="1 6" id="KW-0436">Ligase</keyword>
<feature type="domain" description="tRNA(Ile)-lysidine/2-thiocytidine synthase N-terminal" evidence="7">
    <location>
        <begin position="3"/>
        <end position="176"/>
    </location>
</feature>
<dbReference type="GO" id="GO:0032267">
    <property type="term" value="F:tRNA(Ile)-lysidine synthase activity"/>
    <property type="evidence" value="ECO:0007669"/>
    <property type="project" value="UniProtKB-EC"/>
</dbReference>